<keyword evidence="2" id="KW-1185">Reference proteome</keyword>
<dbReference type="Proteomes" id="UP000070366">
    <property type="component" value="Unassembled WGS sequence"/>
</dbReference>
<proteinExistence type="predicted"/>
<gene>
    <name evidence="1" type="ORF">HMPREF3293_02944</name>
</gene>
<protein>
    <submittedName>
        <fullName evidence="1">Uncharacterized protein</fullName>
    </submittedName>
</protein>
<accession>A0A136Q0T1</accession>
<comment type="caution">
    <text evidence="1">The sequence shown here is derived from an EMBL/GenBank/DDBJ whole genome shotgun (WGS) entry which is preliminary data.</text>
</comment>
<dbReference type="AlphaFoldDB" id="A0A136Q0T1"/>
<name>A0A136Q0T1_9FIRM</name>
<sequence length="49" mass="5670">MSFLLGVNQGKFRHIFALRRRRRPGRPPHFISPRGFDPVKRLAAALRTA</sequence>
<organism evidence="1 2">
    <name type="scientific">Christensenella minuta</name>
    <dbReference type="NCBI Taxonomy" id="626937"/>
    <lineage>
        <taxon>Bacteria</taxon>
        <taxon>Bacillati</taxon>
        <taxon>Bacillota</taxon>
        <taxon>Clostridia</taxon>
        <taxon>Christensenellales</taxon>
        <taxon>Christensenellaceae</taxon>
        <taxon>Christensenella</taxon>
    </lineage>
</organism>
<evidence type="ECO:0000313" key="2">
    <source>
        <dbReference type="Proteomes" id="UP000070366"/>
    </source>
</evidence>
<evidence type="ECO:0000313" key="1">
    <source>
        <dbReference type="EMBL" id="KXK64295.1"/>
    </source>
</evidence>
<dbReference type="EMBL" id="LSZW01000065">
    <property type="protein sequence ID" value="KXK64295.1"/>
    <property type="molecule type" value="Genomic_DNA"/>
</dbReference>
<dbReference type="STRING" id="626937.HMPREF3293_02944"/>
<reference evidence="1 2" key="1">
    <citation type="submission" date="2016-02" db="EMBL/GenBank/DDBJ databases">
        <authorList>
            <person name="Wen L."/>
            <person name="He K."/>
            <person name="Yang H."/>
        </authorList>
    </citation>
    <scope>NUCLEOTIDE SEQUENCE [LARGE SCALE GENOMIC DNA]</scope>
    <source>
        <strain evidence="1 2">DSM 22607</strain>
    </source>
</reference>